<dbReference type="InterPro" id="IPR036928">
    <property type="entry name" value="AS_sf"/>
</dbReference>
<evidence type="ECO:0000256" key="1">
    <source>
        <dbReference type="ARBA" id="ARBA00009199"/>
    </source>
</evidence>
<dbReference type="Gene3D" id="3.90.1300.10">
    <property type="entry name" value="Amidase signature (AS) domain"/>
    <property type="match status" value="1"/>
</dbReference>
<dbReference type="SUPFAM" id="SSF75304">
    <property type="entry name" value="Amidase signature (AS) enzymes"/>
    <property type="match status" value="1"/>
</dbReference>
<dbReference type="InterPro" id="IPR000120">
    <property type="entry name" value="Amidase"/>
</dbReference>
<accession>A0ABX1SFD9</accession>
<dbReference type="PROSITE" id="PS00571">
    <property type="entry name" value="AMIDASES"/>
    <property type="match status" value="1"/>
</dbReference>
<comment type="similarity">
    <text evidence="1">Belongs to the amidase family.</text>
</comment>
<keyword evidence="4" id="KW-1185">Reference proteome</keyword>
<evidence type="ECO:0000313" key="3">
    <source>
        <dbReference type="EMBL" id="NMI00266.1"/>
    </source>
</evidence>
<sequence length="486" mass="50155">MAEPHELTALEQAAALRRRELSAHELVEHTLSRIDALDATLGAFVTLTPDRALEAAREADRRLAAGSGDDLPPLLGVPTAIKDLAMTAGVRTTFGSPVYANFVPDVDDDAARLLREAGAISVGKTSTPEFGLPPYTEPAGRPPAVTPWDTTRLAGGSSGGAGAAVAGGLVAFAHGTDGGGSIRIPAAACGLVGLKTTRGLVSRGPLGGDPLGMSVSGPLARTVADAAAMLDVLAVAVPGEAYPAAPLPAGETYAGHVERAAPGRLRIGRYRTPPVPGAEVDPACIAGYERTSELLAGLGHDVVEFDPGISPEFLPAFETLWAVLAHAHPVPAEAEPLLAPLTRWWRDRGSAISAPEYLAATQAALGVTRTVVGAQADADTGVDVVLTPALAQLPRPVGWFTAGGDPAEDFERQKRFTPFTATYNITGQPALSLPVGWGRDATAPNGPELPVAVQLVGRPGADALLLELAAQLEAAAQWCDRRPPTW</sequence>
<comment type="caution">
    <text evidence="3">The sequence shown here is derived from an EMBL/GenBank/DDBJ whole genome shotgun (WGS) entry which is preliminary data.</text>
</comment>
<evidence type="ECO:0000313" key="4">
    <source>
        <dbReference type="Proteomes" id="UP000820669"/>
    </source>
</evidence>
<dbReference type="InterPro" id="IPR020556">
    <property type="entry name" value="Amidase_CS"/>
</dbReference>
<evidence type="ECO:0000259" key="2">
    <source>
        <dbReference type="Pfam" id="PF01425"/>
    </source>
</evidence>
<dbReference type="PANTHER" id="PTHR11895:SF7">
    <property type="entry name" value="GLUTAMYL-TRNA(GLN) AMIDOTRANSFERASE SUBUNIT A, MITOCHONDRIAL"/>
    <property type="match status" value="1"/>
</dbReference>
<organism evidence="3 4">
    <name type="scientific">Pseudonocardia acidicola</name>
    <dbReference type="NCBI Taxonomy" id="2724939"/>
    <lineage>
        <taxon>Bacteria</taxon>
        <taxon>Bacillati</taxon>
        <taxon>Actinomycetota</taxon>
        <taxon>Actinomycetes</taxon>
        <taxon>Pseudonocardiales</taxon>
        <taxon>Pseudonocardiaceae</taxon>
        <taxon>Pseudonocardia</taxon>
    </lineage>
</organism>
<proteinExistence type="inferred from homology"/>
<dbReference type="EMBL" id="JAAXLA010000052">
    <property type="protein sequence ID" value="NMI00266.1"/>
    <property type="molecule type" value="Genomic_DNA"/>
</dbReference>
<dbReference type="Pfam" id="PF01425">
    <property type="entry name" value="Amidase"/>
    <property type="match status" value="1"/>
</dbReference>
<dbReference type="Proteomes" id="UP000820669">
    <property type="component" value="Unassembled WGS sequence"/>
</dbReference>
<gene>
    <name evidence="3" type="ORF">HF526_23570</name>
</gene>
<feature type="domain" description="Amidase" evidence="2">
    <location>
        <begin position="25"/>
        <end position="466"/>
    </location>
</feature>
<dbReference type="RefSeq" id="WP_169383741.1">
    <property type="nucleotide sequence ID" value="NZ_JAAXLA010000052.1"/>
</dbReference>
<dbReference type="PANTHER" id="PTHR11895">
    <property type="entry name" value="TRANSAMIDASE"/>
    <property type="match status" value="1"/>
</dbReference>
<protein>
    <submittedName>
        <fullName evidence="3">Amidase</fullName>
    </submittedName>
</protein>
<dbReference type="InterPro" id="IPR023631">
    <property type="entry name" value="Amidase_dom"/>
</dbReference>
<reference evidence="3 4" key="1">
    <citation type="submission" date="2020-04" db="EMBL/GenBank/DDBJ databases">
        <authorList>
            <person name="Klaysubun C."/>
            <person name="Duangmal K."/>
            <person name="Lipun K."/>
        </authorList>
    </citation>
    <scope>NUCLEOTIDE SEQUENCE [LARGE SCALE GENOMIC DNA]</scope>
    <source>
        <strain evidence="3 4">K10HN5</strain>
    </source>
</reference>
<name>A0ABX1SFD9_9PSEU</name>